<name>A0A1Q5SBS9_9BACL</name>
<dbReference type="Proteomes" id="UP000186030">
    <property type="component" value="Unassembled WGS sequence"/>
</dbReference>
<proteinExistence type="predicted"/>
<sequence>MKNIWLRDRQDGDISPLPAGRGLPLGEITALPLFSLSSSGSPPLGVK</sequence>
<evidence type="ECO:0000313" key="2">
    <source>
        <dbReference type="Proteomes" id="UP000186030"/>
    </source>
</evidence>
<dbReference type="EMBL" id="MQMG01000168">
    <property type="protein sequence ID" value="OKO85424.1"/>
    <property type="molecule type" value="Genomic_DNA"/>
</dbReference>
<accession>A0A1Q5SBS9</accession>
<reference evidence="1 2" key="1">
    <citation type="submission" date="2016-11" db="EMBL/GenBank/DDBJ databases">
        <authorList>
            <person name="Kadnikov V."/>
            <person name="Nazina T."/>
        </authorList>
    </citation>
    <scope>NUCLEOTIDE SEQUENCE [LARGE SCALE GENOMIC DNA]</scope>
    <source>
        <strain evidence="1 2">1017</strain>
    </source>
</reference>
<dbReference type="AlphaFoldDB" id="A0A1Q5SBS9"/>
<protein>
    <submittedName>
        <fullName evidence="1">Uncharacterized protein</fullName>
    </submittedName>
</protein>
<comment type="caution">
    <text evidence="1">The sequence shown here is derived from an EMBL/GenBank/DDBJ whole genome shotgun (WGS) entry which is preliminary data.</text>
</comment>
<organism evidence="1 2">
    <name type="scientific">Geobacillus proteiniphilus</name>
    <dbReference type="NCBI Taxonomy" id="860353"/>
    <lineage>
        <taxon>Bacteria</taxon>
        <taxon>Bacillati</taxon>
        <taxon>Bacillota</taxon>
        <taxon>Bacilli</taxon>
        <taxon>Bacillales</taxon>
        <taxon>Anoxybacillaceae</taxon>
        <taxon>Geobacillus</taxon>
    </lineage>
</organism>
<reference evidence="2" key="2">
    <citation type="submission" date="2017-01" db="EMBL/GenBank/DDBJ databases">
        <title>Genome sequencing and annotation of Geobacillus sp. 1017, a Hydrocarbon-Oxidizing Thermophilic Bacterium Isolated from a Heavy Oil Reservoir (China).</title>
        <authorList>
            <person name="Kadnikov V.V."/>
            <person name="Mardanov A.V."/>
            <person name="Poltaraus A.B."/>
            <person name="Sokolova D.S."/>
            <person name="Semenova E.M."/>
            <person name="Ravin N.V."/>
            <person name="Tourova T.P."/>
            <person name="Nazina T.N."/>
        </authorList>
    </citation>
    <scope>NUCLEOTIDE SEQUENCE [LARGE SCALE GENOMIC DNA]</scope>
    <source>
        <strain evidence="2">1017</strain>
    </source>
</reference>
<evidence type="ECO:0000313" key="1">
    <source>
        <dbReference type="EMBL" id="OKO85424.1"/>
    </source>
</evidence>
<gene>
    <name evidence="1" type="ORF">BRO54_3895</name>
</gene>